<dbReference type="Gene3D" id="2.10.109.10">
    <property type="entry name" value="Umud Fragment, subunit A"/>
    <property type="match status" value="1"/>
</dbReference>
<dbReference type="RefSeq" id="WP_165934094.1">
    <property type="nucleotide sequence ID" value="NZ_SJOI01000001.1"/>
</dbReference>
<feature type="domain" description="Peptidase S24/S26A/S26B/S26C" evidence="1">
    <location>
        <begin position="1"/>
        <end position="76"/>
    </location>
</feature>
<reference evidence="2 3" key="1">
    <citation type="submission" date="2019-02" db="EMBL/GenBank/DDBJ databases">
        <title>Investigation of anaerobic lignin degradation for improved lignocellulosic biofuels.</title>
        <authorList>
            <person name="Deangelis K."/>
        </authorList>
    </citation>
    <scope>NUCLEOTIDE SEQUENCE [LARGE SCALE GENOMIC DNA]</scope>
    <source>
        <strain evidence="2 3">159R</strain>
    </source>
</reference>
<dbReference type="InterPro" id="IPR039418">
    <property type="entry name" value="LexA-like"/>
</dbReference>
<keyword evidence="3" id="KW-1185">Reference proteome</keyword>
<dbReference type="EMBL" id="SJOI01000001">
    <property type="protein sequence ID" value="TCL02217.1"/>
    <property type="molecule type" value="Genomic_DNA"/>
</dbReference>
<dbReference type="CDD" id="cd06529">
    <property type="entry name" value="S24_LexA-like"/>
    <property type="match status" value="1"/>
</dbReference>
<dbReference type="SUPFAM" id="SSF51306">
    <property type="entry name" value="LexA/Signal peptidase"/>
    <property type="match status" value="1"/>
</dbReference>
<dbReference type="Pfam" id="PF00717">
    <property type="entry name" value="Peptidase_S24"/>
    <property type="match status" value="1"/>
</dbReference>
<gene>
    <name evidence="2" type="ORF">EZJ58_0219</name>
</gene>
<dbReference type="AlphaFoldDB" id="A0A4R1N6Q5"/>
<dbReference type="InterPro" id="IPR050077">
    <property type="entry name" value="LexA_repressor"/>
</dbReference>
<dbReference type="InterPro" id="IPR015927">
    <property type="entry name" value="Peptidase_S24_S26A/B/C"/>
</dbReference>
<dbReference type="PANTHER" id="PTHR33516">
    <property type="entry name" value="LEXA REPRESSOR"/>
    <property type="match status" value="1"/>
</dbReference>
<accession>A0A4R1N6Q5</accession>
<dbReference type="InterPro" id="IPR036286">
    <property type="entry name" value="LexA/Signal_pep-like_sf"/>
</dbReference>
<evidence type="ECO:0000313" key="3">
    <source>
        <dbReference type="Proteomes" id="UP000294555"/>
    </source>
</evidence>
<evidence type="ECO:0000313" key="2">
    <source>
        <dbReference type="EMBL" id="TCL02217.1"/>
    </source>
</evidence>
<dbReference type="PANTHER" id="PTHR33516:SF2">
    <property type="entry name" value="LEXA REPRESSOR-RELATED"/>
    <property type="match status" value="1"/>
</dbReference>
<organism evidence="2 3">
    <name type="scientific">Sodalis ligni</name>
    <dbReference type="NCBI Taxonomy" id="2697027"/>
    <lineage>
        <taxon>Bacteria</taxon>
        <taxon>Pseudomonadati</taxon>
        <taxon>Pseudomonadota</taxon>
        <taxon>Gammaproteobacteria</taxon>
        <taxon>Enterobacterales</taxon>
        <taxon>Bruguierivoracaceae</taxon>
        <taxon>Sodalis</taxon>
    </lineage>
</organism>
<name>A0A4R1N6Q5_9GAMM</name>
<comment type="caution">
    <text evidence="2">The sequence shown here is derived from an EMBL/GenBank/DDBJ whole genome shotgun (WGS) entry which is preliminary data.</text>
</comment>
<protein>
    <submittedName>
        <fullName evidence="2">DNA polymerase V</fullName>
    </submittedName>
</protein>
<proteinExistence type="predicted"/>
<evidence type="ECO:0000259" key="1">
    <source>
        <dbReference type="Pfam" id="PF00717"/>
    </source>
</evidence>
<dbReference type="Proteomes" id="UP000294555">
    <property type="component" value="Unassembled WGS sequence"/>
</dbReference>
<sequence>MGFPSPAQDYIDSRISLDKTCILRPASTYLVRVEEGCMAVGILHGAILVVDAAVKAAHGSIVVAVIDGAYVIRRLRLFPLPALESLGKRGEITTIDLEEGELVIFGVVTFAINDLQEVKDEENPCL</sequence>